<feature type="transmembrane region" description="Helical" evidence="1">
    <location>
        <begin position="78"/>
        <end position="96"/>
    </location>
</feature>
<organism evidence="2 3">
    <name type="scientific">Pleomassaria siparia CBS 279.74</name>
    <dbReference type="NCBI Taxonomy" id="1314801"/>
    <lineage>
        <taxon>Eukaryota</taxon>
        <taxon>Fungi</taxon>
        <taxon>Dikarya</taxon>
        <taxon>Ascomycota</taxon>
        <taxon>Pezizomycotina</taxon>
        <taxon>Dothideomycetes</taxon>
        <taxon>Pleosporomycetidae</taxon>
        <taxon>Pleosporales</taxon>
        <taxon>Pleomassariaceae</taxon>
        <taxon>Pleomassaria</taxon>
    </lineage>
</organism>
<protein>
    <submittedName>
        <fullName evidence="2">Uncharacterized protein</fullName>
    </submittedName>
</protein>
<feature type="transmembrane region" description="Helical" evidence="1">
    <location>
        <begin position="6"/>
        <end position="22"/>
    </location>
</feature>
<evidence type="ECO:0000256" key="1">
    <source>
        <dbReference type="SAM" id="Phobius"/>
    </source>
</evidence>
<accession>A0A6G1KKY2</accession>
<keyword evidence="1" id="KW-0812">Transmembrane</keyword>
<keyword evidence="3" id="KW-1185">Reference proteome</keyword>
<proteinExistence type="predicted"/>
<keyword evidence="1" id="KW-1133">Transmembrane helix</keyword>
<evidence type="ECO:0000313" key="2">
    <source>
        <dbReference type="EMBL" id="KAF2713051.1"/>
    </source>
</evidence>
<sequence length="141" mass="15593">TIPLVLLALISAYGISLSYKTISRLRKYEEKSEKAAEWSNTAAERLHKTRTTQAGGAITIGASFITSLSLLIPSPIQLPLLYVAIFNTVLLTASRVHMQRFWNDRVQTQVPFVETFNKAIKGSEELVTVLQWTALGWAGTG</sequence>
<dbReference type="AlphaFoldDB" id="A0A6G1KKY2"/>
<dbReference type="EMBL" id="MU005765">
    <property type="protein sequence ID" value="KAF2713051.1"/>
    <property type="molecule type" value="Genomic_DNA"/>
</dbReference>
<evidence type="ECO:0000313" key="3">
    <source>
        <dbReference type="Proteomes" id="UP000799428"/>
    </source>
</evidence>
<feature type="non-terminal residue" evidence="2">
    <location>
        <position position="141"/>
    </location>
</feature>
<dbReference type="Proteomes" id="UP000799428">
    <property type="component" value="Unassembled WGS sequence"/>
</dbReference>
<feature type="transmembrane region" description="Helical" evidence="1">
    <location>
        <begin position="54"/>
        <end position="72"/>
    </location>
</feature>
<reference evidence="2" key="1">
    <citation type="journal article" date="2020" name="Stud. Mycol.">
        <title>101 Dothideomycetes genomes: a test case for predicting lifestyles and emergence of pathogens.</title>
        <authorList>
            <person name="Haridas S."/>
            <person name="Albert R."/>
            <person name="Binder M."/>
            <person name="Bloem J."/>
            <person name="Labutti K."/>
            <person name="Salamov A."/>
            <person name="Andreopoulos B."/>
            <person name="Baker S."/>
            <person name="Barry K."/>
            <person name="Bills G."/>
            <person name="Bluhm B."/>
            <person name="Cannon C."/>
            <person name="Castanera R."/>
            <person name="Culley D."/>
            <person name="Daum C."/>
            <person name="Ezra D."/>
            <person name="Gonzalez J."/>
            <person name="Henrissat B."/>
            <person name="Kuo A."/>
            <person name="Liang C."/>
            <person name="Lipzen A."/>
            <person name="Lutzoni F."/>
            <person name="Magnuson J."/>
            <person name="Mondo S."/>
            <person name="Nolan M."/>
            <person name="Ohm R."/>
            <person name="Pangilinan J."/>
            <person name="Park H.-J."/>
            <person name="Ramirez L."/>
            <person name="Alfaro M."/>
            <person name="Sun H."/>
            <person name="Tritt A."/>
            <person name="Yoshinaga Y."/>
            <person name="Zwiers L.-H."/>
            <person name="Turgeon B."/>
            <person name="Goodwin S."/>
            <person name="Spatafora J."/>
            <person name="Crous P."/>
            <person name="Grigoriev I."/>
        </authorList>
    </citation>
    <scope>NUCLEOTIDE SEQUENCE</scope>
    <source>
        <strain evidence="2">CBS 279.74</strain>
    </source>
</reference>
<keyword evidence="1" id="KW-0472">Membrane</keyword>
<dbReference type="OrthoDB" id="5405107at2759"/>
<gene>
    <name evidence="2" type="ORF">K504DRAFT_356745</name>
</gene>
<name>A0A6G1KKY2_9PLEO</name>
<feature type="non-terminal residue" evidence="2">
    <location>
        <position position="1"/>
    </location>
</feature>